<accession>A0ACD5DDM8</accession>
<proteinExistence type="predicted"/>
<evidence type="ECO:0000313" key="2">
    <source>
        <dbReference type="Proteomes" id="UP001149860"/>
    </source>
</evidence>
<evidence type="ECO:0000313" key="1">
    <source>
        <dbReference type="EMBL" id="XFD39274.1"/>
    </source>
</evidence>
<dbReference type="Proteomes" id="UP001149860">
    <property type="component" value="Chromosome"/>
</dbReference>
<protein>
    <submittedName>
        <fullName evidence="1">Helix-turn-helix domain-containing protein</fullName>
    </submittedName>
</protein>
<dbReference type="EMBL" id="CP168151">
    <property type="protein sequence ID" value="XFD39274.1"/>
    <property type="molecule type" value="Genomic_DNA"/>
</dbReference>
<sequence>MKNISEQISATLPHELLDARKRAGLSQKAVAKSIGKTLRQYQRYERGEIIPPIDVAYMLADALQTPLSTLTGIEDFPPYNEVEK</sequence>
<gene>
    <name evidence="1" type="ORF">O0236_007495</name>
</gene>
<keyword evidence="2" id="KW-1185">Reference proteome</keyword>
<organism evidence="1 2">
    <name type="scientific">Lentilactobacillus terminaliae</name>
    <dbReference type="NCBI Taxonomy" id="3003483"/>
    <lineage>
        <taxon>Bacteria</taxon>
        <taxon>Bacillati</taxon>
        <taxon>Bacillota</taxon>
        <taxon>Bacilli</taxon>
        <taxon>Lactobacillales</taxon>
        <taxon>Lactobacillaceae</taxon>
        <taxon>Lentilactobacillus</taxon>
    </lineage>
</organism>
<name>A0ACD5DDM8_9LACO</name>
<reference evidence="1" key="1">
    <citation type="submission" date="2024-08" db="EMBL/GenBank/DDBJ databases">
        <title>Lentilactobacillus sp. nov., isolated from tree bark.</title>
        <authorList>
            <person name="Phuengjayaem S."/>
            <person name="Tanasupawat S."/>
        </authorList>
    </citation>
    <scope>NUCLEOTIDE SEQUENCE</scope>
    <source>
        <strain evidence="1">SPB1-3</strain>
    </source>
</reference>